<keyword evidence="1" id="KW-0472">Membrane</keyword>
<proteinExistence type="predicted"/>
<keyword evidence="1" id="KW-1133">Transmembrane helix</keyword>
<sequence length="158" mass="17064">MRHSLKTGFSFGLTSAIITTLGLMVGLHSGTHSRLAVIGGVLTIAIADAFSDAMGIHIAEESENRHSEVEVWESTIATFMSKFVFAITFLLPVLLLDLTVAIAVSVIWGLLLLGILSVHIARSQNAPLWRVLGEHLMVAILIIVITHYTGDWIASTFG</sequence>
<accession>D9PVA7</accession>
<name>D9PVA7_METTM</name>
<dbReference type="GeneID" id="43708590"/>
<dbReference type="PATRIC" id="fig|79929.8.peg.544"/>
<organism evidence="2 3">
    <name type="scientific">Methanothermobacter marburgensis (strain ATCC BAA-927 / DSM 2133 / JCM 14651 / NBRC 100331 / OCM 82 / Marburg)</name>
    <name type="common">Methanobacterium thermoautotrophicum</name>
    <dbReference type="NCBI Taxonomy" id="79929"/>
    <lineage>
        <taxon>Archaea</taxon>
        <taxon>Methanobacteriati</taxon>
        <taxon>Methanobacteriota</taxon>
        <taxon>Methanomada group</taxon>
        <taxon>Methanobacteria</taxon>
        <taxon>Methanobacteriales</taxon>
        <taxon>Methanobacteriaceae</taxon>
        <taxon>Methanothermobacter</taxon>
    </lineage>
</organism>
<feature type="transmembrane region" description="Helical" evidence="1">
    <location>
        <begin position="7"/>
        <end position="29"/>
    </location>
</feature>
<evidence type="ECO:0000313" key="2">
    <source>
        <dbReference type="EMBL" id="ADL58155.1"/>
    </source>
</evidence>
<dbReference type="Proteomes" id="UP000000345">
    <property type="component" value="Chromosome"/>
</dbReference>
<dbReference type="KEGG" id="mmg:MTBMA_c05600"/>
<dbReference type="GeneID" id="9704268"/>
<feature type="transmembrane region" description="Helical" evidence="1">
    <location>
        <begin position="100"/>
        <end position="121"/>
    </location>
</feature>
<gene>
    <name evidence="2" type="ordered locus">MTBMA_c05600</name>
</gene>
<protein>
    <recommendedName>
        <fullName evidence="4">VIT family protein</fullName>
    </recommendedName>
</protein>
<keyword evidence="3" id="KW-1185">Reference proteome</keyword>
<evidence type="ECO:0000313" key="3">
    <source>
        <dbReference type="Proteomes" id="UP000000345"/>
    </source>
</evidence>
<dbReference type="HOGENOM" id="CLU_137176_0_0_2"/>
<dbReference type="AlphaFoldDB" id="D9PVA7"/>
<dbReference type="EMBL" id="CP001710">
    <property type="protein sequence ID" value="ADL58155.1"/>
    <property type="molecule type" value="Genomic_DNA"/>
</dbReference>
<feature type="transmembrane region" description="Helical" evidence="1">
    <location>
        <begin position="128"/>
        <end position="148"/>
    </location>
</feature>
<reference key="1">
    <citation type="submission" date="2009-08" db="EMBL/GenBank/DDBJ databases">
        <title>The genome sequence of Methanothermobacter marburgensis.</title>
        <authorList>
            <person name="Kaster A."/>
            <person name="Seedorf H."/>
            <person name="Goenrich M."/>
            <person name="Wiezer A."/>
            <person name="Liesegang H."/>
            <person name="Thauer R."/>
            <person name="Gottschalk G."/>
        </authorList>
    </citation>
    <scope>NUCLEOTIDE SEQUENCE</scope>
    <source>
        <strain>Marburg</strain>
    </source>
</reference>
<dbReference type="PaxDb" id="79929-MTBMA_c05600"/>
<feature type="transmembrane region" description="Helical" evidence="1">
    <location>
        <begin position="35"/>
        <end position="59"/>
    </location>
</feature>
<dbReference type="OrthoDB" id="358674at2157"/>
<reference evidence="2 3" key="2">
    <citation type="journal article" date="2010" name="J. Bacteriol.">
        <title>Complete genome sequence of Methanothermobacter marburgensis, a methanoarchaeon model organism.</title>
        <authorList>
            <person name="Liesegang H."/>
            <person name="Kaster A.K."/>
            <person name="Wiezer A."/>
            <person name="Goenrich M."/>
            <person name="Wollherr A."/>
            <person name="Seedorf H."/>
            <person name="Gottschalk G."/>
            <person name="Thauer R.K."/>
        </authorList>
    </citation>
    <scope>NUCLEOTIDE SEQUENCE [LARGE SCALE GENOMIC DNA]</scope>
    <source>
        <strain evidence="3">ATCC BAA-927 / DSM 2133 / JCM 14651 / NBRC 100331 / OCM 82 / Marburg</strain>
    </source>
</reference>
<dbReference type="RefSeq" id="WP_013295379.1">
    <property type="nucleotide sequence ID" value="NC_014408.1"/>
</dbReference>
<keyword evidence="1" id="KW-0812">Transmembrane</keyword>
<evidence type="ECO:0008006" key="4">
    <source>
        <dbReference type="Google" id="ProtNLM"/>
    </source>
</evidence>
<feature type="transmembrane region" description="Helical" evidence="1">
    <location>
        <begin position="71"/>
        <end position="94"/>
    </location>
</feature>
<evidence type="ECO:0000256" key="1">
    <source>
        <dbReference type="SAM" id="Phobius"/>
    </source>
</evidence>
<dbReference type="STRING" id="79929.MTBMA_c05600"/>